<name>A0A9P9FAT1_9HYPO</name>
<keyword evidence="4" id="KW-1185">Reference proteome</keyword>
<gene>
    <name evidence="3" type="ORF">B0J13DRAFT_167791</name>
</gene>
<reference evidence="3" key="1">
    <citation type="journal article" date="2021" name="Nat. Commun.">
        <title>Genetic determinants of endophytism in the Arabidopsis root mycobiome.</title>
        <authorList>
            <person name="Mesny F."/>
            <person name="Miyauchi S."/>
            <person name="Thiergart T."/>
            <person name="Pickel B."/>
            <person name="Atanasova L."/>
            <person name="Karlsson M."/>
            <person name="Huettel B."/>
            <person name="Barry K.W."/>
            <person name="Haridas S."/>
            <person name="Chen C."/>
            <person name="Bauer D."/>
            <person name="Andreopoulos W."/>
            <person name="Pangilinan J."/>
            <person name="LaButti K."/>
            <person name="Riley R."/>
            <person name="Lipzen A."/>
            <person name="Clum A."/>
            <person name="Drula E."/>
            <person name="Henrissat B."/>
            <person name="Kohler A."/>
            <person name="Grigoriev I.V."/>
            <person name="Martin F.M."/>
            <person name="Hacquard S."/>
        </authorList>
    </citation>
    <scope>NUCLEOTIDE SEQUENCE</scope>
    <source>
        <strain evidence="3">MPI-CAGE-AT-0021</strain>
    </source>
</reference>
<dbReference type="AlphaFoldDB" id="A0A9P9FAT1"/>
<feature type="region of interest" description="Disordered" evidence="2">
    <location>
        <begin position="206"/>
        <end position="227"/>
    </location>
</feature>
<feature type="compositionally biased region" description="Polar residues" evidence="2">
    <location>
        <begin position="344"/>
        <end position="353"/>
    </location>
</feature>
<comment type="caution">
    <text evidence="3">The sequence shown here is derived from an EMBL/GenBank/DDBJ whole genome shotgun (WGS) entry which is preliminary data.</text>
</comment>
<evidence type="ECO:0008006" key="5">
    <source>
        <dbReference type="Google" id="ProtNLM"/>
    </source>
</evidence>
<evidence type="ECO:0000313" key="3">
    <source>
        <dbReference type="EMBL" id="KAH7157304.1"/>
    </source>
</evidence>
<evidence type="ECO:0000256" key="2">
    <source>
        <dbReference type="SAM" id="MobiDB-lite"/>
    </source>
</evidence>
<dbReference type="EMBL" id="JAGMUU010000003">
    <property type="protein sequence ID" value="KAH7157304.1"/>
    <property type="molecule type" value="Genomic_DNA"/>
</dbReference>
<dbReference type="OrthoDB" id="5019836at2759"/>
<evidence type="ECO:0000256" key="1">
    <source>
        <dbReference type="SAM" id="Coils"/>
    </source>
</evidence>
<evidence type="ECO:0000313" key="4">
    <source>
        <dbReference type="Proteomes" id="UP000717696"/>
    </source>
</evidence>
<proteinExistence type="predicted"/>
<feature type="coiled-coil region" evidence="1">
    <location>
        <begin position="24"/>
        <end position="58"/>
    </location>
</feature>
<keyword evidence="1" id="KW-0175">Coiled coil</keyword>
<organism evidence="3 4">
    <name type="scientific">Dactylonectria estremocensis</name>
    <dbReference type="NCBI Taxonomy" id="1079267"/>
    <lineage>
        <taxon>Eukaryota</taxon>
        <taxon>Fungi</taxon>
        <taxon>Dikarya</taxon>
        <taxon>Ascomycota</taxon>
        <taxon>Pezizomycotina</taxon>
        <taxon>Sordariomycetes</taxon>
        <taxon>Hypocreomycetidae</taxon>
        <taxon>Hypocreales</taxon>
        <taxon>Nectriaceae</taxon>
        <taxon>Dactylonectria</taxon>
    </lineage>
</organism>
<protein>
    <recommendedName>
        <fullName evidence="5">Fungal N-terminal domain-containing protein</fullName>
    </recommendedName>
</protein>
<feature type="region of interest" description="Disordered" evidence="2">
    <location>
        <begin position="268"/>
        <end position="287"/>
    </location>
</feature>
<feature type="compositionally biased region" description="Polar residues" evidence="2">
    <location>
        <begin position="218"/>
        <end position="227"/>
    </location>
</feature>
<sequence>MDPFSIFVGCVGLCEAITKATFGIASLIQTVSDARDELRQISNQLKQLKVILALIQQNFGPNEELPEPQRHEIFSIINNCLDTLKSIGEIVEEHNRQWGPSLWALKGKKKVQAVSRKLDMFIQQLHLILQGSNSAMLQVMTKHSNITSIACGEIRHDILDVREDTTILKAQSSDQTRNLSLIYEKLSSIDSGISTLLNKHPSLVTGDSWEPQVMRDNPTASGQEKLSSSINNISWHGSNQLRMTEPCKRQPKHELPLSEEFSSSQSVTHYSMLSSGPMSSSEATRSSENKIASQFKQAVLARARGAAKNNVIQAPEPDQVEHIRRTFKLQVQQFSKNPARRRTNTSSNVMSSSDRPKLRSAHQQAVVNSFQRMVMEVASTTQL</sequence>
<feature type="compositionally biased region" description="Low complexity" evidence="2">
    <location>
        <begin position="271"/>
        <end position="281"/>
    </location>
</feature>
<accession>A0A9P9FAT1</accession>
<dbReference type="Proteomes" id="UP000717696">
    <property type="component" value="Unassembled WGS sequence"/>
</dbReference>
<feature type="region of interest" description="Disordered" evidence="2">
    <location>
        <begin position="334"/>
        <end position="359"/>
    </location>
</feature>